<gene>
    <name evidence="3" type="ORF">HO173_008369</name>
</gene>
<feature type="region of interest" description="Disordered" evidence="1">
    <location>
        <begin position="60"/>
        <end position="88"/>
    </location>
</feature>
<keyword evidence="2" id="KW-0812">Transmembrane</keyword>
<evidence type="ECO:0008006" key="5">
    <source>
        <dbReference type="Google" id="ProtNLM"/>
    </source>
</evidence>
<feature type="compositionally biased region" description="Acidic residues" evidence="1">
    <location>
        <begin position="64"/>
        <end position="73"/>
    </location>
</feature>
<organism evidence="3 4">
    <name type="scientific">Letharia columbiana</name>
    <dbReference type="NCBI Taxonomy" id="112416"/>
    <lineage>
        <taxon>Eukaryota</taxon>
        <taxon>Fungi</taxon>
        <taxon>Dikarya</taxon>
        <taxon>Ascomycota</taxon>
        <taxon>Pezizomycotina</taxon>
        <taxon>Lecanoromycetes</taxon>
        <taxon>OSLEUM clade</taxon>
        <taxon>Lecanoromycetidae</taxon>
        <taxon>Lecanorales</taxon>
        <taxon>Lecanorineae</taxon>
        <taxon>Parmeliaceae</taxon>
        <taxon>Letharia</taxon>
    </lineage>
</organism>
<evidence type="ECO:0000313" key="4">
    <source>
        <dbReference type="Proteomes" id="UP000578531"/>
    </source>
</evidence>
<comment type="caution">
    <text evidence="3">The sequence shown here is derived from an EMBL/GenBank/DDBJ whole genome shotgun (WGS) entry which is preliminary data.</text>
</comment>
<keyword evidence="2" id="KW-1133">Transmembrane helix</keyword>
<evidence type="ECO:0000256" key="1">
    <source>
        <dbReference type="SAM" id="MobiDB-lite"/>
    </source>
</evidence>
<dbReference type="GeneID" id="59290025"/>
<evidence type="ECO:0000256" key="2">
    <source>
        <dbReference type="SAM" id="Phobius"/>
    </source>
</evidence>
<feature type="transmembrane region" description="Helical" evidence="2">
    <location>
        <begin position="136"/>
        <end position="161"/>
    </location>
</feature>
<keyword evidence="4" id="KW-1185">Reference proteome</keyword>
<reference evidence="3 4" key="1">
    <citation type="journal article" date="2020" name="Genomics">
        <title>Complete, high-quality genomes from long-read metagenomic sequencing of two wolf lichen thalli reveals enigmatic genome architecture.</title>
        <authorList>
            <person name="McKenzie S.K."/>
            <person name="Walston R.F."/>
            <person name="Allen J.L."/>
        </authorList>
    </citation>
    <scope>NUCLEOTIDE SEQUENCE [LARGE SCALE GENOMIC DNA]</scope>
    <source>
        <strain evidence="3">WasteWater2</strain>
    </source>
</reference>
<dbReference type="OrthoDB" id="10398071at2759"/>
<dbReference type="AlphaFoldDB" id="A0A8H6FRN0"/>
<dbReference type="Proteomes" id="UP000578531">
    <property type="component" value="Unassembled WGS sequence"/>
</dbReference>
<accession>A0A8H6FRN0</accession>
<keyword evidence="2" id="KW-0472">Membrane</keyword>
<name>A0A8H6FRN0_9LECA</name>
<protein>
    <recommendedName>
        <fullName evidence="5">Transmembrane protein</fullName>
    </recommendedName>
</protein>
<feature type="region of interest" description="Disordered" evidence="1">
    <location>
        <begin position="1"/>
        <end position="47"/>
    </location>
</feature>
<evidence type="ECO:0000313" key="3">
    <source>
        <dbReference type="EMBL" id="KAF6233437.1"/>
    </source>
</evidence>
<dbReference type="EMBL" id="JACCJC010000038">
    <property type="protein sequence ID" value="KAF6233437.1"/>
    <property type="molecule type" value="Genomic_DNA"/>
</dbReference>
<proteinExistence type="predicted"/>
<sequence length="162" mass="16931">MPAESPFASAAELPTCDASPVRSSSSSSAGPTRANTPDLEQHPDLRAVSDREEDVLFFGGAEILDNDNDDGGGEEGPSVPSSFERGGAAQGPLTVMETLVRVERASEVAVEDSAQLEMADGGQRARVVARRIKWALVYKVTVLFLAVAGTALCVGLLVGAWT</sequence>
<dbReference type="RefSeq" id="XP_037162855.1">
    <property type="nucleotide sequence ID" value="XM_037310269.1"/>
</dbReference>